<organism evidence="2 3">
    <name type="scientific">Sphagnurus paluster</name>
    <dbReference type="NCBI Taxonomy" id="117069"/>
    <lineage>
        <taxon>Eukaryota</taxon>
        <taxon>Fungi</taxon>
        <taxon>Dikarya</taxon>
        <taxon>Basidiomycota</taxon>
        <taxon>Agaricomycotina</taxon>
        <taxon>Agaricomycetes</taxon>
        <taxon>Agaricomycetidae</taxon>
        <taxon>Agaricales</taxon>
        <taxon>Tricholomatineae</taxon>
        <taxon>Lyophyllaceae</taxon>
        <taxon>Sphagnurus</taxon>
    </lineage>
</organism>
<dbReference type="PANTHER" id="PTHR11289:SF0">
    <property type="entry name" value="BREAST CANCER TYPE 2 SUSCEPTIBILITY PROTEIN"/>
    <property type="match status" value="1"/>
</dbReference>
<proteinExistence type="predicted"/>
<sequence length="548" mass="59274">MSTDSSTPSSPVRKRQRLSSPTYDDQLGDISQADIEALEQLEAHLSQPIEKNISQLGGHGRDHNMLLSGTSNKNGLILPITEDPENPFAAGFSSAQARYTGFGSAAGIPGFLKASSMHKEEDFNLSQESEGSQSAHELDFDSWFQPASDIPPAAFQTATATLDKPDAPAFVGFAKASNKGVIAPSIDAFAKAQVKMRLWQEEVDDQDTTTTSEKSTTLSIRETDISFFRPASKPSLKLSPKRPALQSVGNSINTLGFASPSTPTPSASSRISTNSNNSAPTNMTPTELFISKNSKPFKSPLLTKRPISNANTPSSPLNPSSRLPRFVTPRLQHPLASIPITATPLNISPPLLSLSTPARHPRLTAPASTLKSRSPAKFVTPFKPGMKPGQPGRLKLEETYRSSQLKQAGIPIERNSDRLTQEGSRNKNSGLTCTGVFDPKLKAMGIADAVELSDMTPTSAQFYSFHTPTGTPLLLSSPSPPIRLGSAQALDTLLDNGCSLATKAWVDNHWNLVLWKLAGMVGLDPQTETIPNQKRWCWGEVMRQLFYR</sequence>
<keyword evidence="3" id="KW-1185">Reference proteome</keyword>
<dbReference type="InterPro" id="IPR036315">
    <property type="entry name" value="BRCA2_hlx_sf"/>
</dbReference>
<dbReference type="InterPro" id="IPR015525">
    <property type="entry name" value="BRCA2"/>
</dbReference>
<reference evidence="2" key="1">
    <citation type="submission" date="2021-02" db="EMBL/GenBank/DDBJ databases">
        <authorList>
            <person name="Nieuwenhuis M."/>
            <person name="Van De Peppel L.J.J."/>
        </authorList>
    </citation>
    <scope>NUCLEOTIDE SEQUENCE</scope>
    <source>
        <strain evidence="2">D49</strain>
    </source>
</reference>
<feature type="region of interest" description="Disordered" evidence="1">
    <location>
        <begin position="299"/>
        <end position="323"/>
    </location>
</feature>
<evidence type="ECO:0000313" key="2">
    <source>
        <dbReference type="EMBL" id="KAG5649853.1"/>
    </source>
</evidence>
<comment type="caution">
    <text evidence="2">The sequence shown here is derived from an EMBL/GenBank/DDBJ whole genome shotgun (WGS) entry which is preliminary data.</text>
</comment>
<dbReference type="PANTHER" id="PTHR11289">
    <property type="entry name" value="BREAST CANCER TYPE 2 SUSCEPTIBILITY PROTEIN BRCA2"/>
    <property type="match status" value="1"/>
</dbReference>
<feature type="region of interest" description="Disordered" evidence="1">
    <location>
        <begin position="1"/>
        <end position="29"/>
    </location>
</feature>
<feature type="region of interest" description="Disordered" evidence="1">
    <location>
        <begin position="251"/>
        <end position="286"/>
    </location>
</feature>
<dbReference type="SUPFAM" id="SSF81872">
    <property type="entry name" value="BRCA2 helical domain"/>
    <property type="match status" value="1"/>
</dbReference>
<feature type="compositionally biased region" description="Polar residues" evidence="1">
    <location>
        <begin position="270"/>
        <end position="286"/>
    </location>
</feature>
<dbReference type="EMBL" id="JABCKI010000670">
    <property type="protein sequence ID" value="KAG5649853.1"/>
    <property type="molecule type" value="Genomic_DNA"/>
</dbReference>
<feature type="compositionally biased region" description="Polar residues" evidence="1">
    <location>
        <begin position="1"/>
        <end position="10"/>
    </location>
</feature>
<feature type="compositionally biased region" description="Low complexity" evidence="1">
    <location>
        <begin position="258"/>
        <end position="269"/>
    </location>
</feature>
<dbReference type="OrthoDB" id="21095at2759"/>
<dbReference type="GO" id="GO:0000724">
    <property type="term" value="P:double-strand break repair via homologous recombination"/>
    <property type="evidence" value="ECO:0007669"/>
    <property type="project" value="InterPro"/>
</dbReference>
<feature type="region of interest" description="Disordered" evidence="1">
    <location>
        <begin position="364"/>
        <end position="391"/>
    </location>
</feature>
<accession>A0A9P7GGZ5</accession>
<dbReference type="AlphaFoldDB" id="A0A9P7GGZ5"/>
<name>A0A9P7GGZ5_9AGAR</name>
<evidence type="ECO:0000256" key="1">
    <source>
        <dbReference type="SAM" id="MobiDB-lite"/>
    </source>
</evidence>
<gene>
    <name evidence="2" type="ORF">H0H81_001761</name>
</gene>
<reference evidence="2" key="2">
    <citation type="submission" date="2021-10" db="EMBL/GenBank/DDBJ databases">
        <title>Phylogenomics reveals ancestral predisposition of the termite-cultivated fungus Termitomyces towards a domesticated lifestyle.</title>
        <authorList>
            <person name="Auxier B."/>
            <person name="Grum-Grzhimaylo A."/>
            <person name="Cardenas M.E."/>
            <person name="Lodge J.D."/>
            <person name="Laessoe T."/>
            <person name="Pedersen O."/>
            <person name="Smith M.E."/>
            <person name="Kuyper T.W."/>
            <person name="Franco-Molano E.A."/>
            <person name="Baroni T.J."/>
            <person name="Aanen D.K."/>
        </authorList>
    </citation>
    <scope>NUCLEOTIDE SEQUENCE</scope>
    <source>
        <strain evidence="2">D49</strain>
    </source>
</reference>
<dbReference type="Proteomes" id="UP000717328">
    <property type="component" value="Unassembled WGS sequence"/>
</dbReference>
<protein>
    <submittedName>
        <fullName evidence="2">Uncharacterized protein</fullName>
    </submittedName>
</protein>
<feature type="compositionally biased region" description="Low complexity" evidence="1">
    <location>
        <begin position="313"/>
        <end position="323"/>
    </location>
</feature>
<dbReference type="GO" id="GO:0006355">
    <property type="term" value="P:regulation of DNA-templated transcription"/>
    <property type="evidence" value="ECO:0007669"/>
    <property type="project" value="TreeGrafter"/>
</dbReference>
<evidence type="ECO:0000313" key="3">
    <source>
        <dbReference type="Proteomes" id="UP000717328"/>
    </source>
</evidence>